<dbReference type="InterPro" id="IPR017961">
    <property type="entry name" value="DNA_pol_Y-fam_little_finger"/>
</dbReference>
<dbReference type="Pfam" id="PF11799">
    <property type="entry name" value="IMS_C"/>
    <property type="match status" value="1"/>
</dbReference>
<proteinExistence type="inferred from homology"/>
<dbReference type="InterPro" id="IPR043128">
    <property type="entry name" value="Rev_trsase/Diguanyl_cyclase"/>
</dbReference>
<sequence length="423" mass="48130">MIALVDCNSFYASCEQVFRPDLLGKPVVVLSNNDGCIIAANKEAKSLANIPMYEPVFKIREVLIKNNVTFFSSNYTLYGEMSQRVMNILGTFSPFVEVYSIDESFVELSGMEYVDLRNYGKAIKDKVFRYTGLPVGVGIAPTKVLAKLANRMAKKEEKYDHVVVIDTEEKRIDALKKTKIGDVWGIGRKHAKRLQENKIFTAFEFVEKLTVTWVRKEMSVVGERLWRELRGEPCLEFTTLPAPKKGIGTAKSFGKRLEDFSLIEEACAYYISEVSEVLRAQASCASYIQVFVHTNYHSEIDKQYSKSCTVTLPIPTNNTFLLVTEARNALHRIYKKGFRYKKVGVNLSGIIPEKYVQGNLFEISPKISNPLLMKVFDDLNNKYGKSTVASAATGTRKKEWELIKEQRSSRYTTQWDEILKISI</sequence>
<dbReference type="PROSITE" id="PS50173">
    <property type="entry name" value="UMUC"/>
    <property type="match status" value="1"/>
</dbReference>
<dbReference type="Gene3D" id="3.30.70.270">
    <property type="match status" value="1"/>
</dbReference>
<dbReference type="Pfam" id="PF13438">
    <property type="entry name" value="DUF4113"/>
    <property type="match status" value="1"/>
</dbReference>
<dbReference type="InterPro" id="IPR001126">
    <property type="entry name" value="UmuC"/>
</dbReference>
<evidence type="ECO:0000256" key="3">
    <source>
        <dbReference type="ARBA" id="ARBA00023199"/>
    </source>
</evidence>
<dbReference type="Gene3D" id="3.40.1170.60">
    <property type="match status" value="1"/>
</dbReference>
<dbReference type="Pfam" id="PF00817">
    <property type="entry name" value="IMS"/>
    <property type="match status" value="1"/>
</dbReference>
<evidence type="ECO:0000256" key="4">
    <source>
        <dbReference type="ARBA" id="ARBA00023204"/>
    </source>
</evidence>
<evidence type="ECO:0000256" key="1">
    <source>
        <dbReference type="ARBA" id="ARBA00010945"/>
    </source>
</evidence>
<comment type="caution">
    <text evidence="7">The sequence shown here is derived from an EMBL/GenBank/DDBJ whole genome shotgun (WGS) entry which is preliminary data.</text>
</comment>
<keyword evidence="4" id="KW-0234">DNA repair</keyword>
<keyword evidence="2" id="KW-0227">DNA damage</keyword>
<dbReference type="Proteomes" id="UP001597438">
    <property type="component" value="Unassembled WGS sequence"/>
</dbReference>
<dbReference type="CDD" id="cd01700">
    <property type="entry name" value="PolY_Pol_V_umuC"/>
    <property type="match status" value="1"/>
</dbReference>
<dbReference type="PANTHER" id="PTHR11076">
    <property type="entry name" value="DNA REPAIR POLYMERASE UMUC / TRANSFERASE FAMILY MEMBER"/>
    <property type="match status" value="1"/>
</dbReference>
<name>A0ABW5X595_9FLAO</name>
<dbReference type="RefSeq" id="WP_251742112.1">
    <property type="nucleotide sequence ID" value="NZ_JBHUOJ010000009.1"/>
</dbReference>
<dbReference type="InterPro" id="IPR050116">
    <property type="entry name" value="DNA_polymerase-Y"/>
</dbReference>
<dbReference type="Gene3D" id="3.30.1490.100">
    <property type="entry name" value="DNA polymerase, Y-family, little finger domain"/>
    <property type="match status" value="1"/>
</dbReference>
<evidence type="ECO:0000259" key="6">
    <source>
        <dbReference type="PROSITE" id="PS50173"/>
    </source>
</evidence>
<evidence type="ECO:0000313" key="7">
    <source>
        <dbReference type="EMBL" id="MFD2832766.1"/>
    </source>
</evidence>
<keyword evidence="3" id="KW-0741">SOS mutagenesis</keyword>
<dbReference type="SUPFAM" id="SSF100879">
    <property type="entry name" value="Lesion bypass DNA polymerase (Y-family), little finger domain"/>
    <property type="match status" value="1"/>
</dbReference>
<gene>
    <name evidence="7" type="ORF">ACFSYS_05650</name>
</gene>
<dbReference type="InterPro" id="IPR036775">
    <property type="entry name" value="DNA_pol_Y-fam_lit_finger_sf"/>
</dbReference>
<dbReference type="InterPro" id="IPR025188">
    <property type="entry name" value="DUF4113"/>
</dbReference>
<comment type="similarity">
    <text evidence="1">Belongs to the DNA polymerase type-Y family.</text>
</comment>
<evidence type="ECO:0000313" key="8">
    <source>
        <dbReference type="Proteomes" id="UP001597438"/>
    </source>
</evidence>
<dbReference type="EMBL" id="JBHUOJ010000009">
    <property type="protein sequence ID" value="MFD2832766.1"/>
    <property type="molecule type" value="Genomic_DNA"/>
</dbReference>
<protein>
    <submittedName>
        <fullName evidence="7">Y-family DNA polymerase</fullName>
    </submittedName>
</protein>
<keyword evidence="8" id="KW-1185">Reference proteome</keyword>
<organism evidence="7 8">
    <name type="scientific">Christiangramia antarctica</name>
    <dbReference type="NCBI Taxonomy" id="2058158"/>
    <lineage>
        <taxon>Bacteria</taxon>
        <taxon>Pseudomonadati</taxon>
        <taxon>Bacteroidota</taxon>
        <taxon>Flavobacteriia</taxon>
        <taxon>Flavobacteriales</taxon>
        <taxon>Flavobacteriaceae</taxon>
        <taxon>Christiangramia</taxon>
    </lineage>
</organism>
<feature type="domain" description="UmuC" evidence="6">
    <location>
        <begin position="2"/>
        <end position="187"/>
    </location>
</feature>
<evidence type="ECO:0000256" key="2">
    <source>
        <dbReference type="ARBA" id="ARBA00022763"/>
    </source>
</evidence>
<dbReference type="InterPro" id="IPR043502">
    <property type="entry name" value="DNA/RNA_pol_sf"/>
</dbReference>
<evidence type="ECO:0000256" key="5">
    <source>
        <dbReference type="ARBA" id="ARBA00023236"/>
    </source>
</evidence>
<dbReference type="PANTHER" id="PTHR11076:SF34">
    <property type="entry name" value="PROTEIN UMUC"/>
    <property type="match status" value="1"/>
</dbReference>
<accession>A0ABW5X595</accession>
<keyword evidence="5" id="KW-0742">SOS response</keyword>
<reference evidence="8" key="1">
    <citation type="journal article" date="2019" name="Int. J. Syst. Evol. Microbiol.">
        <title>The Global Catalogue of Microorganisms (GCM) 10K type strain sequencing project: providing services to taxonomists for standard genome sequencing and annotation.</title>
        <authorList>
            <consortium name="The Broad Institute Genomics Platform"/>
            <consortium name="The Broad Institute Genome Sequencing Center for Infectious Disease"/>
            <person name="Wu L."/>
            <person name="Ma J."/>
        </authorList>
    </citation>
    <scope>NUCLEOTIDE SEQUENCE [LARGE SCALE GENOMIC DNA]</scope>
    <source>
        <strain evidence="8">KCTC 52925</strain>
    </source>
</reference>
<dbReference type="SUPFAM" id="SSF56672">
    <property type="entry name" value="DNA/RNA polymerases"/>
    <property type="match status" value="1"/>
</dbReference>